<accession>A0A6J0PAQ2</accession>
<dbReference type="Proteomes" id="UP000504607">
    <property type="component" value="Unplaced"/>
</dbReference>
<keyword evidence="2" id="KW-1185">Reference proteome</keyword>
<dbReference type="Pfam" id="PF04788">
    <property type="entry name" value="DUF620"/>
    <property type="match status" value="1"/>
</dbReference>
<reference evidence="3" key="1">
    <citation type="submission" date="2025-08" db="UniProtKB">
        <authorList>
            <consortium name="RefSeq"/>
        </authorList>
    </citation>
    <scope>IDENTIFICATION</scope>
</reference>
<dbReference type="PANTHER" id="PTHR31300">
    <property type="entry name" value="LIPASE"/>
    <property type="match status" value="1"/>
</dbReference>
<evidence type="ECO:0000313" key="3">
    <source>
        <dbReference type="RefSeq" id="XP_019702108.1"/>
    </source>
</evidence>
<evidence type="ECO:0000313" key="2">
    <source>
        <dbReference type="Proteomes" id="UP000504607"/>
    </source>
</evidence>
<dbReference type="PANTHER" id="PTHR31300:SF9">
    <property type="entry name" value="SPINDLE ASSEMBLY ABNORMAL PROTEIN (DUF620)"/>
    <property type="match status" value="1"/>
</dbReference>
<dbReference type="InterPro" id="IPR006873">
    <property type="entry name" value="DUF620"/>
</dbReference>
<name>A0A6J0PAQ2_ELAGV</name>
<evidence type="ECO:0000256" key="1">
    <source>
        <dbReference type="SAM" id="MobiDB-lite"/>
    </source>
</evidence>
<dbReference type="InParanoid" id="A0A6J0PAQ2"/>
<dbReference type="AlphaFoldDB" id="A0A6J0PAQ2"/>
<dbReference type="OrthoDB" id="2012654at2759"/>
<feature type="region of interest" description="Disordered" evidence="1">
    <location>
        <begin position="90"/>
        <end position="128"/>
    </location>
</feature>
<protein>
    <submittedName>
        <fullName evidence="3">Uncharacterized protein LOC105033176</fullName>
    </submittedName>
</protein>
<gene>
    <name evidence="3" type="primary">LOC105033176</name>
</gene>
<proteinExistence type="predicted"/>
<organism evidence="2 3">
    <name type="scientific">Elaeis guineensis var. tenera</name>
    <name type="common">Oil palm</name>
    <dbReference type="NCBI Taxonomy" id="51953"/>
    <lineage>
        <taxon>Eukaryota</taxon>
        <taxon>Viridiplantae</taxon>
        <taxon>Streptophyta</taxon>
        <taxon>Embryophyta</taxon>
        <taxon>Tracheophyta</taxon>
        <taxon>Spermatophyta</taxon>
        <taxon>Magnoliopsida</taxon>
        <taxon>Liliopsida</taxon>
        <taxon>Arecaceae</taxon>
        <taxon>Arecoideae</taxon>
        <taxon>Cocoseae</taxon>
        <taxon>Elaeidinae</taxon>
        <taxon>Elaeis</taxon>
    </lineage>
</organism>
<sequence>MREPNIPSVVAPDAELVIALSAPTILPSVEVPSVGVETTRDEDATAVMTVVAAKTTSIPVPSAGVQAEFAVAAELESSAAMQTIPQVPLAGPTRSRAQSNSDFMMVSSERPPTRKRGKAPAFSAEDGSSTGLPTLFDIQILVGESVSATPMLAKRFTETALLPTDRENKKDRTMFEIFSSFYPTILKGIDPTSTANLFSEAVCIGEKIINGDECFILKLEANPATLRARSSATFEIIHHTIWGYFSRRIGLLIHLEDSHLLCVKSGRCGESIFWETGMESVTKDYCYINAINIVHAGETHVTPFRYAWVALTEPQEKDGGDWSMQEVDFNTWGWGLSTEVLLPPADFKREEVGRVLPPADLKREEVGRTL</sequence>
<dbReference type="RefSeq" id="XP_019702108.1">
    <property type="nucleotide sequence ID" value="XM_019846549.2"/>
</dbReference>